<name>A0ABV9LKZ2_9ACTN</name>
<keyword evidence="3" id="KW-0285">Flavoprotein</keyword>
<evidence type="ECO:0000256" key="5">
    <source>
        <dbReference type="ARBA" id="ARBA00023002"/>
    </source>
</evidence>
<evidence type="ECO:0000256" key="2">
    <source>
        <dbReference type="ARBA" id="ARBA00005466"/>
    </source>
</evidence>
<comment type="similarity">
    <text evidence="2">Belongs to the oxygen-dependent FAD-linked oxidoreductase family.</text>
</comment>
<keyword evidence="4" id="KW-0274">FAD</keyword>
<proteinExistence type="inferred from homology"/>
<keyword evidence="8" id="KW-1185">Reference proteome</keyword>
<comment type="cofactor">
    <cofactor evidence="1">
        <name>FAD</name>
        <dbReference type="ChEBI" id="CHEBI:57692"/>
    </cofactor>
</comment>
<dbReference type="Gene3D" id="3.40.462.20">
    <property type="match status" value="1"/>
</dbReference>
<dbReference type="InterPro" id="IPR036318">
    <property type="entry name" value="FAD-bd_PCMH-like_sf"/>
</dbReference>
<dbReference type="InterPro" id="IPR016169">
    <property type="entry name" value="FAD-bd_PCMH_sub2"/>
</dbReference>
<gene>
    <name evidence="7" type="ORF">ACFO3M_15660</name>
</gene>
<evidence type="ECO:0000256" key="3">
    <source>
        <dbReference type="ARBA" id="ARBA00022630"/>
    </source>
</evidence>
<protein>
    <submittedName>
        <fullName evidence="7">FAD-binding oxidoreductase</fullName>
    </submittedName>
</protein>
<dbReference type="InterPro" id="IPR050416">
    <property type="entry name" value="FAD-linked_Oxidoreductase"/>
</dbReference>
<sequence>MSLTETPAAAPLPRTPLDDAVPAALDPAAVAELRGRVHGPVYVAGDDGMAAEVAAWNLAVTHTPAVAVGATCAADVAAAVSFAAAHGLPVAVQATGHGPVRNADGALMITTRRMQGVAVDPARRTARVEAGVKWQKVVAAAAEHGLAGLCGSSSDVGVVGYTLGGGLGPLGRRHGFAADAVVSVEIVTADGVLRTVCAETEPELFWAVRGGKGNFGVVTALEFELFRVPALVAGGLFFAGRDAAAVLHAYRAWAPTLPEEVGTSVAVLRLPPVEELPPPLRGQTVVHLRYVYAGEDPELGTALVAPMQAAGEVLLGGVGPMPTTALDAVHMDPTDPMPGWEKGMLLAELTEETVDAFLAAAGPDVQVPLVMAEIRQMGGALARPARVPDAVPGRGAAWSVFVIGPMVPELAEVVPAVGRGVLAALAPWAAPGGMVNFLGDVSGPEEVLAAWDPASAERLLAVKRAVDPDDVFSTGYALRGRGA</sequence>
<accession>A0ABV9LKZ2</accession>
<dbReference type="PROSITE" id="PS00862">
    <property type="entry name" value="OX2_COVAL_FAD"/>
    <property type="match status" value="1"/>
</dbReference>
<feature type="domain" description="FAD-binding PCMH-type" evidence="6">
    <location>
        <begin position="60"/>
        <end position="228"/>
    </location>
</feature>
<dbReference type="EMBL" id="JBHSGR010000017">
    <property type="protein sequence ID" value="MFC4694834.1"/>
    <property type="molecule type" value="Genomic_DNA"/>
</dbReference>
<dbReference type="InterPro" id="IPR006094">
    <property type="entry name" value="Oxid_FAD_bind_N"/>
</dbReference>
<dbReference type="PROSITE" id="PS51387">
    <property type="entry name" value="FAD_PCMH"/>
    <property type="match status" value="1"/>
</dbReference>
<dbReference type="PANTHER" id="PTHR42973">
    <property type="entry name" value="BINDING OXIDOREDUCTASE, PUTATIVE (AFU_ORTHOLOGUE AFUA_1G17690)-RELATED"/>
    <property type="match status" value="1"/>
</dbReference>
<dbReference type="RefSeq" id="WP_387990601.1">
    <property type="nucleotide sequence ID" value="NZ_JBHSGR010000017.1"/>
</dbReference>
<evidence type="ECO:0000256" key="1">
    <source>
        <dbReference type="ARBA" id="ARBA00001974"/>
    </source>
</evidence>
<dbReference type="Pfam" id="PF01565">
    <property type="entry name" value="FAD_binding_4"/>
    <property type="match status" value="1"/>
</dbReference>
<evidence type="ECO:0000313" key="8">
    <source>
        <dbReference type="Proteomes" id="UP001596025"/>
    </source>
</evidence>
<evidence type="ECO:0000256" key="4">
    <source>
        <dbReference type="ARBA" id="ARBA00022827"/>
    </source>
</evidence>
<dbReference type="InterPro" id="IPR006093">
    <property type="entry name" value="Oxy_OxRdtase_FAD_BS"/>
</dbReference>
<dbReference type="InterPro" id="IPR016167">
    <property type="entry name" value="FAD-bd_PCMH_sub1"/>
</dbReference>
<reference evidence="8" key="1">
    <citation type="journal article" date="2019" name="Int. J. Syst. Evol. Microbiol.">
        <title>The Global Catalogue of Microorganisms (GCM) 10K type strain sequencing project: providing services to taxonomists for standard genome sequencing and annotation.</title>
        <authorList>
            <consortium name="The Broad Institute Genomics Platform"/>
            <consortium name="The Broad Institute Genome Sequencing Center for Infectious Disease"/>
            <person name="Wu L."/>
            <person name="Ma J."/>
        </authorList>
    </citation>
    <scope>NUCLEOTIDE SEQUENCE [LARGE SCALE GENOMIC DNA]</scope>
    <source>
        <strain evidence="8">CCUG 62763</strain>
    </source>
</reference>
<keyword evidence="5" id="KW-0560">Oxidoreductase</keyword>
<dbReference type="Gene3D" id="3.30.43.10">
    <property type="entry name" value="Uridine Diphospho-n-acetylenolpyruvylglucosamine Reductase, domain 2"/>
    <property type="match status" value="1"/>
</dbReference>
<comment type="caution">
    <text evidence="7">The sequence shown here is derived from an EMBL/GenBank/DDBJ whole genome shotgun (WGS) entry which is preliminary data.</text>
</comment>
<dbReference type="PANTHER" id="PTHR42973:SF39">
    <property type="entry name" value="FAD-BINDING PCMH-TYPE DOMAIN-CONTAINING PROTEIN"/>
    <property type="match status" value="1"/>
</dbReference>
<dbReference type="Gene3D" id="3.30.465.10">
    <property type="match status" value="1"/>
</dbReference>
<dbReference type="SUPFAM" id="SSF56176">
    <property type="entry name" value="FAD-binding/transporter-associated domain-like"/>
    <property type="match status" value="1"/>
</dbReference>
<evidence type="ECO:0000313" key="7">
    <source>
        <dbReference type="EMBL" id="MFC4694834.1"/>
    </source>
</evidence>
<dbReference type="InterPro" id="IPR016166">
    <property type="entry name" value="FAD-bd_PCMH"/>
</dbReference>
<dbReference type="Proteomes" id="UP001596025">
    <property type="component" value="Unassembled WGS sequence"/>
</dbReference>
<organism evidence="7 8">
    <name type="scientific">Geodermatophilus arenarius</name>
    <dbReference type="NCBI Taxonomy" id="1137990"/>
    <lineage>
        <taxon>Bacteria</taxon>
        <taxon>Bacillati</taxon>
        <taxon>Actinomycetota</taxon>
        <taxon>Actinomycetes</taxon>
        <taxon>Geodermatophilales</taxon>
        <taxon>Geodermatophilaceae</taxon>
        <taxon>Geodermatophilus</taxon>
    </lineage>
</organism>
<evidence type="ECO:0000259" key="6">
    <source>
        <dbReference type="PROSITE" id="PS51387"/>
    </source>
</evidence>